<dbReference type="PROSITE" id="PS50949">
    <property type="entry name" value="HTH_GNTR"/>
    <property type="match status" value="1"/>
</dbReference>
<dbReference type="PANTHER" id="PTHR44846">
    <property type="entry name" value="MANNOSYL-D-GLYCERATE TRANSPORT/METABOLISM SYSTEM REPRESSOR MNGR-RELATED"/>
    <property type="match status" value="1"/>
</dbReference>
<dbReference type="GO" id="GO:0045892">
    <property type="term" value="P:negative regulation of DNA-templated transcription"/>
    <property type="evidence" value="ECO:0007669"/>
    <property type="project" value="TreeGrafter"/>
</dbReference>
<dbReference type="SMART" id="SM00345">
    <property type="entry name" value="HTH_GNTR"/>
    <property type="match status" value="1"/>
</dbReference>
<dbReference type="InterPro" id="IPR001034">
    <property type="entry name" value="DeoR_HTH"/>
</dbReference>
<dbReference type="PRINTS" id="PR00035">
    <property type="entry name" value="HTHGNTR"/>
</dbReference>
<evidence type="ECO:0000256" key="2">
    <source>
        <dbReference type="ARBA" id="ARBA00023125"/>
    </source>
</evidence>
<gene>
    <name evidence="6" type="ORF">ER308_09085</name>
</gene>
<sequence length="269" mass="29482">MAEGSKRERVRASVLDLIEGLSSGDALPSERELAAELGVARMTLRRVLDQLEEEGRVARRHGKGSFVGDGKLAHPNAMSSFSEDTSRRGLWPGSRVVEFETVPAGARIGRRLWVSPSDPVVRATRLRLADGEPMAIERLHVPAGLVPGLAREDFEAQSFYALLRERYGIRVQHGLRTAEPTVTNEGESALLGVPLHSPAFLFERVTRDADHRVVEFVASVYRGDRYRIVSRLHPDDAAAGEGEIGHPAVEETTRELLDGGPERLGEPTG</sequence>
<dbReference type="SMART" id="SM00866">
    <property type="entry name" value="UTRA"/>
    <property type="match status" value="1"/>
</dbReference>
<reference evidence="6 7" key="1">
    <citation type="submission" date="2019-01" db="EMBL/GenBank/DDBJ databases">
        <title>Egibacter rhizosphaerae EGI 80759T.</title>
        <authorList>
            <person name="Chen D.-D."/>
            <person name="Tian Y."/>
            <person name="Jiao J.-Y."/>
            <person name="Zhang X.-T."/>
            <person name="Zhang Y.-G."/>
            <person name="Zhang Y."/>
            <person name="Xiao M."/>
            <person name="Shu W.-S."/>
            <person name="Li W.-J."/>
        </authorList>
    </citation>
    <scope>NUCLEOTIDE SEQUENCE [LARGE SCALE GENOMIC DNA]</scope>
    <source>
        <strain evidence="6 7">EGI 80759</strain>
    </source>
</reference>
<dbReference type="Gene3D" id="3.40.1410.10">
    <property type="entry name" value="Chorismate lyase-like"/>
    <property type="match status" value="1"/>
</dbReference>
<keyword evidence="7" id="KW-1185">Reference proteome</keyword>
<feature type="region of interest" description="Disordered" evidence="4">
    <location>
        <begin position="237"/>
        <end position="269"/>
    </location>
</feature>
<dbReference type="Pfam" id="PF07702">
    <property type="entry name" value="UTRA"/>
    <property type="match status" value="1"/>
</dbReference>
<dbReference type="PANTHER" id="PTHR44846:SF1">
    <property type="entry name" value="MANNOSYL-D-GLYCERATE TRANSPORT_METABOLISM SYSTEM REPRESSOR MNGR-RELATED"/>
    <property type="match status" value="1"/>
</dbReference>
<dbReference type="InterPro" id="IPR036390">
    <property type="entry name" value="WH_DNA-bd_sf"/>
</dbReference>
<dbReference type="CDD" id="cd07377">
    <property type="entry name" value="WHTH_GntR"/>
    <property type="match status" value="1"/>
</dbReference>
<dbReference type="PRINTS" id="PR00037">
    <property type="entry name" value="HTHLACR"/>
</dbReference>
<dbReference type="InterPro" id="IPR011663">
    <property type="entry name" value="UTRA"/>
</dbReference>
<dbReference type="GO" id="GO:0003700">
    <property type="term" value="F:DNA-binding transcription factor activity"/>
    <property type="evidence" value="ECO:0007669"/>
    <property type="project" value="InterPro"/>
</dbReference>
<dbReference type="SUPFAM" id="SSF46785">
    <property type="entry name" value="Winged helix' DNA-binding domain"/>
    <property type="match status" value="1"/>
</dbReference>
<dbReference type="OrthoDB" id="8584262at2"/>
<dbReference type="Proteomes" id="UP000291469">
    <property type="component" value="Chromosome"/>
</dbReference>
<evidence type="ECO:0000313" key="6">
    <source>
        <dbReference type="EMBL" id="QBI21979.1"/>
    </source>
</evidence>
<dbReference type="RefSeq" id="WP_131156968.1">
    <property type="nucleotide sequence ID" value="NZ_CP036402.1"/>
</dbReference>
<evidence type="ECO:0000256" key="1">
    <source>
        <dbReference type="ARBA" id="ARBA00023015"/>
    </source>
</evidence>
<organism evidence="6 7">
    <name type="scientific">Egibacter rhizosphaerae</name>
    <dbReference type="NCBI Taxonomy" id="1670831"/>
    <lineage>
        <taxon>Bacteria</taxon>
        <taxon>Bacillati</taxon>
        <taxon>Actinomycetota</taxon>
        <taxon>Nitriliruptoria</taxon>
        <taxon>Egibacterales</taxon>
        <taxon>Egibacteraceae</taxon>
        <taxon>Egibacter</taxon>
    </lineage>
</organism>
<feature type="domain" description="HTH gntR-type" evidence="5">
    <location>
        <begin position="4"/>
        <end position="70"/>
    </location>
</feature>
<dbReference type="InterPro" id="IPR036388">
    <property type="entry name" value="WH-like_DNA-bd_sf"/>
</dbReference>
<dbReference type="InterPro" id="IPR028978">
    <property type="entry name" value="Chorismate_lyase_/UTRA_dom_sf"/>
</dbReference>
<dbReference type="GO" id="GO:0003677">
    <property type="term" value="F:DNA binding"/>
    <property type="evidence" value="ECO:0007669"/>
    <property type="project" value="UniProtKB-KW"/>
</dbReference>
<evidence type="ECO:0000259" key="5">
    <source>
        <dbReference type="PROSITE" id="PS50949"/>
    </source>
</evidence>
<dbReference type="Pfam" id="PF00392">
    <property type="entry name" value="GntR"/>
    <property type="match status" value="1"/>
</dbReference>
<dbReference type="InterPro" id="IPR000524">
    <property type="entry name" value="Tscrpt_reg_HTH_GntR"/>
</dbReference>
<evidence type="ECO:0000256" key="4">
    <source>
        <dbReference type="SAM" id="MobiDB-lite"/>
    </source>
</evidence>
<dbReference type="InterPro" id="IPR050679">
    <property type="entry name" value="Bact_HTH_transcr_reg"/>
</dbReference>
<name>A0A411YL87_9ACTN</name>
<evidence type="ECO:0000313" key="7">
    <source>
        <dbReference type="Proteomes" id="UP000291469"/>
    </source>
</evidence>
<dbReference type="EMBL" id="CP036402">
    <property type="protein sequence ID" value="QBI21979.1"/>
    <property type="molecule type" value="Genomic_DNA"/>
</dbReference>
<protein>
    <submittedName>
        <fullName evidence="6">GntR family transcriptional regulator</fullName>
    </submittedName>
</protein>
<dbReference type="SUPFAM" id="SSF64288">
    <property type="entry name" value="Chorismate lyase-like"/>
    <property type="match status" value="1"/>
</dbReference>
<keyword evidence="3" id="KW-0804">Transcription</keyword>
<keyword evidence="2" id="KW-0238">DNA-binding</keyword>
<dbReference type="Gene3D" id="1.10.10.10">
    <property type="entry name" value="Winged helix-like DNA-binding domain superfamily/Winged helix DNA-binding domain"/>
    <property type="match status" value="1"/>
</dbReference>
<dbReference type="KEGG" id="erz:ER308_09085"/>
<keyword evidence="1" id="KW-0805">Transcription regulation</keyword>
<dbReference type="AlphaFoldDB" id="A0A411YL87"/>
<evidence type="ECO:0000256" key="3">
    <source>
        <dbReference type="ARBA" id="ARBA00023163"/>
    </source>
</evidence>
<proteinExistence type="predicted"/>
<feature type="compositionally biased region" description="Basic and acidic residues" evidence="4">
    <location>
        <begin position="248"/>
        <end position="269"/>
    </location>
</feature>
<accession>A0A411YL87</accession>